<dbReference type="EMBL" id="ML002406">
    <property type="protein sequence ID" value="RKP38081.1"/>
    <property type="molecule type" value="Genomic_DNA"/>
</dbReference>
<organism evidence="1 2">
    <name type="scientific">Dimargaris cristalligena</name>
    <dbReference type="NCBI Taxonomy" id="215637"/>
    <lineage>
        <taxon>Eukaryota</taxon>
        <taxon>Fungi</taxon>
        <taxon>Fungi incertae sedis</taxon>
        <taxon>Zoopagomycota</taxon>
        <taxon>Kickxellomycotina</taxon>
        <taxon>Dimargaritomycetes</taxon>
        <taxon>Dimargaritales</taxon>
        <taxon>Dimargaritaceae</taxon>
        <taxon>Dimargaris</taxon>
    </lineage>
</organism>
<name>A0A4P9ZYE6_9FUNG</name>
<dbReference type="AlphaFoldDB" id="A0A4P9ZYE6"/>
<accession>A0A4P9ZYE6</accession>
<evidence type="ECO:0000313" key="2">
    <source>
        <dbReference type="Proteomes" id="UP000268162"/>
    </source>
</evidence>
<keyword evidence="2" id="KW-1185">Reference proteome</keyword>
<proteinExistence type="predicted"/>
<evidence type="ECO:0000313" key="1">
    <source>
        <dbReference type="EMBL" id="RKP38081.1"/>
    </source>
</evidence>
<dbReference type="Proteomes" id="UP000268162">
    <property type="component" value="Unassembled WGS sequence"/>
</dbReference>
<protein>
    <submittedName>
        <fullName evidence="1">Uncharacterized protein</fullName>
    </submittedName>
</protein>
<reference evidence="2" key="1">
    <citation type="journal article" date="2018" name="Nat. Microbiol.">
        <title>Leveraging single-cell genomics to expand the fungal tree of life.</title>
        <authorList>
            <person name="Ahrendt S.R."/>
            <person name="Quandt C.A."/>
            <person name="Ciobanu D."/>
            <person name="Clum A."/>
            <person name="Salamov A."/>
            <person name="Andreopoulos B."/>
            <person name="Cheng J.F."/>
            <person name="Woyke T."/>
            <person name="Pelin A."/>
            <person name="Henrissat B."/>
            <person name="Reynolds N.K."/>
            <person name="Benny G.L."/>
            <person name="Smith M.E."/>
            <person name="James T.Y."/>
            <person name="Grigoriev I.V."/>
        </authorList>
    </citation>
    <scope>NUCLEOTIDE SEQUENCE [LARGE SCALE GENOMIC DNA]</scope>
    <source>
        <strain evidence="2">RSA 468</strain>
    </source>
</reference>
<gene>
    <name evidence="1" type="ORF">BJ085DRAFT_36998</name>
</gene>
<sequence>MQPQGPHDFAHQFQKVTRNPAKVTPGQWQALSGTLAQAYTEIAQSGLWSTLATALRPGLIHGAQVTPLETSQMCKAAWEQCAEPARTVFLLDWLSVWPTLIPDATDIIYHHLRSAPAVQGNMPKVDTLVRTCQTFAQWQILGQMLLDHPVENTAELVHAYWRELKHPAWPTDVLAPFIRSYTRCIVEPLLFTPDANTPTEIKKLAADAVQAALVSTPILAIFFKKLQQLAGPEAPESYLTTLETLAAETCTEFLEVARSRPSDIKCLGTGCKYIIALTLQFPTPAFRQAFPLTPLLNFIRASHHDQMAKLWGLSYGPRSATPTSLAPGIQRTVNRHIAISKFFLNTFAAVTKPCTEDWLKGSSSATDPERQVVVGHIRDLLGQLSTPQLLAKDLPSAVVAMIQEQLWPMVTGLVGGLLGASDAELAPEFHPEWHLTLFRDSFSLPANETPENLWATFLLRQFILDRVGRLSPEFYKGLLISNDPQNQMPLMLRHILSLDGHIHRLLHTVELEGPIASTPNDSASDTIEQGYLALVASWTRIGRTIPTDELAHQWDRVLFQSLVRGLTPSANAAADTWVLLAQRLLPHTIESQIRFLSHMMETFFWSSALIAHRLEKLLYNLLLVLPSSSSTTFADELYRSSLPNNDSIDRSWVSQMAATSPSIHIVLPLTSPAMREMSQQHIPLCMIFLENLVDHFSKSAESLSTKHSSLNVPLAHLYYILRSSELSMESLSTARNTLFNSIGRYLETMIQQSTNASRPAMSTRPDGLAAQLHRQLEIVFDLLAMLMPFEASQVFDLLELLNQLIGSSLQPMIPLISLLNLAGSCASVSLPSQDNLARYGQLLAAIFQVGSQARDWTVIQETLAQLIHFATSTREPDVLDVIVPDSLQIALEVYIESRVAEDSPGAAESTHLTPQASEMNFYDHLLKHSEPSNLLQRTPETQPLSNQIKSRLDWDTCRRKLIDSSPQLPQSNHHVFSQHAPTSAYTPDPLGHRPVNSHTPDGLISESGVLGPTIPMNLKAYLLRARQTTEDHQDNLETLKQYLTQLQSENTRFDPQVRQMISQIWNAADTILNSH</sequence>